<feature type="transmembrane region" description="Helical" evidence="1">
    <location>
        <begin position="47"/>
        <end position="63"/>
    </location>
</feature>
<feature type="transmembrane region" description="Helical" evidence="1">
    <location>
        <begin position="83"/>
        <end position="104"/>
    </location>
</feature>
<evidence type="ECO:0000313" key="2">
    <source>
        <dbReference type="EMBL" id="NLV12163.1"/>
    </source>
</evidence>
<organism evidence="2 3">
    <name type="scientific">Haloarcula argentinensis</name>
    <dbReference type="NCBI Taxonomy" id="43776"/>
    <lineage>
        <taxon>Archaea</taxon>
        <taxon>Methanobacteriati</taxon>
        <taxon>Methanobacteriota</taxon>
        <taxon>Stenosarchaea group</taxon>
        <taxon>Halobacteria</taxon>
        <taxon>Halobacteriales</taxon>
        <taxon>Haloarculaceae</taxon>
        <taxon>Haloarcula</taxon>
    </lineage>
</organism>
<dbReference type="Proteomes" id="UP000641625">
    <property type="component" value="Unassembled WGS sequence"/>
</dbReference>
<proteinExistence type="predicted"/>
<protein>
    <submittedName>
        <fullName evidence="2">Uncharacterized protein</fullName>
    </submittedName>
</protein>
<dbReference type="GeneID" id="23802915"/>
<keyword evidence="1" id="KW-0472">Membrane</keyword>
<evidence type="ECO:0000256" key="1">
    <source>
        <dbReference type="SAM" id="Phobius"/>
    </source>
</evidence>
<sequence length="106" mass="11710">MDDSEYGHLLVFVGVIQLLLVIAVGYAPQLLSDSYTARIQPMFDTNSLWMAISWGGILLIHMGRSAQAGLVIFDEDRPGRSRFYLVSAGAVAIGFLTLLLMFFLPE</sequence>
<evidence type="ECO:0000313" key="3">
    <source>
        <dbReference type="Proteomes" id="UP000641625"/>
    </source>
</evidence>
<dbReference type="AlphaFoldDB" id="A0A847U8R4"/>
<accession>A0A847U8R4</accession>
<reference evidence="2" key="1">
    <citation type="submission" date="2019-12" db="EMBL/GenBank/DDBJ databases">
        <title>Whole genome sequencing of Haloarcula argentinensis strain pws5.</title>
        <authorList>
            <person name="Verma D.K."/>
            <person name="Gopal K."/>
            <person name="Prasad E.S."/>
        </authorList>
    </citation>
    <scope>NUCLEOTIDE SEQUENCE</scope>
    <source>
        <strain evidence="2">Pws5</strain>
    </source>
</reference>
<dbReference type="RefSeq" id="WP_023842953.1">
    <property type="nucleotide sequence ID" value="NZ_WOWA01000002.1"/>
</dbReference>
<name>A0A847U8R4_HALAR</name>
<keyword evidence="1" id="KW-1133">Transmembrane helix</keyword>
<gene>
    <name evidence="2" type="ORF">GOC77_02550</name>
</gene>
<keyword evidence="1" id="KW-0812">Transmembrane</keyword>
<dbReference type="EMBL" id="WOWA01000002">
    <property type="protein sequence ID" value="NLV12163.1"/>
    <property type="molecule type" value="Genomic_DNA"/>
</dbReference>
<feature type="transmembrane region" description="Helical" evidence="1">
    <location>
        <begin position="6"/>
        <end position="27"/>
    </location>
</feature>
<comment type="caution">
    <text evidence="2">The sequence shown here is derived from an EMBL/GenBank/DDBJ whole genome shotgun (WGS) entry which is preliminary data.</text>
</comment>